<name>Q9T2Q2_CHLRE</name>
<geneLocation type="mitochondrion"/>
<protein>
    <submittedName>
        <fullName>II-55 respiratory protein</fullName>
    </submittedName>
</protein>
<organism>
    <name type="scientific">Chlamydomonas reinhardtii</name>
    <name type="common">Chlamydomonas smithii</name>
    <dbReference type="NCBI Taxonomy" id="3055"/>
    <lineage>
        <taxon>Eukaryota</taxon>
        <taxon>Viridiplantae</taxon>
        <taxon>Chlorophyta</taxon>
        <taxon>core chlorophytes</taxon>
        <taxon>Chlorophyceae</taxon>
        <taxon>CS clade</taxon>
        <taxon>Chlamydomonadales</taxon>
        <taxon>Chlamydomonadaceae</taxon>
        <taxon>Chlamydomonas</taxon>
    </lineage>
</organism>
<keyword id="KW-0903">Direct protein sequencing</keyword>
<reference key="1">
    <citation type="submission" date="1995-07" db="EMBL/GenBank/DDBJ databases">
        <title>Identification of mitochondrial respiratory proteins from the green alga Chlamydomonas reinhardtii.</title>
        <authorList>
            <person name="Atteia A."/>
        </authorList>
    </citation>
    <scope>PROTEIN SEQUENCE</scope>
</reference>
<accession>Q9T2Q2</accession>
<sequence length="15" mass="1689">ASDAKALDELRKPKF</sequence>
<proteinExistence type="evidence at protein level"/>